<feature type="transmembrane region" description="Helical" evidence="1">
    <location>
        <begin position="111"/>
        <end position="133"/>
    </location>
</feature>
<feature type="transmembrane region" description="Helical" evidence="1">
    <location>
        <begin position="216"/>
        <end position="233"/>
    </location>
</feature>
<keyword evidence="1" id="KW-0812">Transmembrane</keyword>
<feature type="transmembrane region" description="Helical" evidence="1">
    <location>
        <begin position="345"/>
        <end position="362"/>
    </location>
</feature>
<keyword evidence="3" id="KW-1185">Reference proteome</keyword>
<comment type="caution">
    <text evidence="2">The sequence shown here is derived from an EMBL/GenBank/DDBJ whole genome shotgun (WGS) entry which is preliminary data.</text>
</comment>
<feature type="transmembrane region" description="Helical" evidence="1">
    <location>
        <begin position="81"/>
        <end position="104"/>
    </location>
</feature>
<accession>A0A838AFU7</accession>
<organism evidence="2 3">
    <name type="scientific">Haloechinothrix aidingensis</name>
    <dbReference type="NCBI Taxonomy" id="2752311"/>
    <lineage>
        <taxon>Bacteria</taxon>
        <taxon>Bacillati</taxon>
        <taxon>Actinomycetota</taxon>
        <taxon>Actinomycetes</taxon>
        <taxon>Pseudonocardiales</taxon>
        <taxon>Pseudonocardiaceae</taxon>
        <taxon>Haloechinothrix</taxon>
    </lineage>
</organism>
<keyword evidence="1" id="KW-1133">Transmembrane helix</keyword>
<dbReference type="Proteomes" id="UP000582974">
    <property type="component" value="Unassembled WGS sequence"/>
</dbReference>
<sequence>MTVRTPPGLLVAALLAGAVPLGIHAWFAVHGYFAHDDFLITYRAASQAFGVEYLFGEYNDHVAPGVFAVAWAVTALAPLNFAVAVLPLLLVQAATTVVLWMLLVRSFGARWAIIVPFVVFTCSPVILTPTLWWAYGVQLLPTLLATVCALFAHVGYLRDGRAAGAIAGLLWTVVGFAFYEKAALIPLLLLGVTALFAPRGTHAPLSRAIGTHRRLWLAYGAVLACYAGVYFTATSGPAASDIPLSTVPELAKRMLVDVLLVPSFGLPVESVSGEGVPQLATPPVAFQVPAVLLGAAIVAAGLVAGRRRAARAWALLGAFLMIDIALVAVTRLPMIGPVIGTDLRYIADAVLVMVLCAAFAFLTPRDTRVEAPPPRQSRRAVPALATAAVVLVAIGTTVSAARLAPGMQFPTSRDFVTTARAAVSERPGIVLYDGPVPEEVMVGWFGTEGTASRVLGQLPDPPRFDVPAEEMYLLDSGGRPRRVTELAHPVRSRPGPAEGCGYAVGDDRASIPLEAPVAGRNLLRVHYFTSTGGAATVTAGGSTVDVELDSGLHVLHVVTGGAYDSIEIARTGTAEVVCVDHVAVGTPVV</sequence>
<feature type="transmembrane region" description="Helical" evidence="1">
    <location>
        <begin position="383"/>
        <end position="404"/>
    </location>
</feature>
<dbReference type="AlphaFoldDB" id="A0A838AFU7"/>
<gene>
    <name evidence="2" type="ORF">H0B56_21255</name>
</gene>
<dbReference type="EMBL" id="JACCKD010000009">
    <property type="protein sequence ID" value="MBA0128081.1"/>
    <property type="molecule type" value="Genomic_DNA"/>
</dbReference>
<feature type="transmembrane region" description="Helical" evidence="1">
    <location>
        <begin position="139"/>
        <end position="157"/>
    </location>
</feature>
<reference evidence="2 3" key="1">
    <citation type="submission" date="2020-07" db="EMBL/GenBank/DDBJ databases">
        <title>Genome of Haloechinothrix sp.</title>
        <authorList>
            <person name="Tang S.-K."/>
            <person name="Yang L."/>
            <person name="Zhu W.-Y."/>
        </authorList>
    </citation>
    <scope>NUCLEOTIDE SEQUENCE [LARGE SCALE GENOMIC DNA]</scope>
    <source>
        <strain evidence="2 3">YIM 98757</strain>
    </source>
</reference>
<proteinExistence type="predicted"/>
<dbReference type="RefSeq" id="WP_180894867.1">
    <property type="nucleotide sequence ID" value="NZ_JACCKD010000009.1"/>
</dbReference>
<protein>
    <recommendedName>
        <fullName evidence="4">4-amino-4-deoxy-L-arabinose transferase</fullName>
    </recommendedName>
</protein>
<name>A0A838AFU7_9PSEU</name>
<evidence type="ECO:0000313" key="2">
    <source>
        <dbReference type="EMBL" id="MBA0128081.1"/>
    </source>
</evidence>
<keyword evidence="1" id="KW-0472">Membrane</keyword>
<evidence type="ECO:0008006" key="4">
    <source>
        <dbReference type="Google" id="ProtNLM"/>
    </source>
</evidence>
<evidence type="ECO:0000256" key="1">
    <source>
        <dbReference type="SAM" id="Phobius"/>
    </source>
</evidence>
<feature type="transmembrane region" description="Helical" evidence="1">
    <location>
        <begin position="284"/>
        <end position="305"/>
    </location>
</feature>
<feature type="transmembrane region" description="Helical" evidence="1">
    <location>
        <begin position="169"/>
        <end position="196"/>
    </location>
</feature>
<feature type="transmembrane region" description="Helical" evidence="1">
    <location>
        <begin position="312"/>
        <end position="333"/>
    </location>
</feature>
<evidence type="ECO:0000313" key="3">
    <source>
        <dbReference type="Proteomes" id="UP000582974"/>
    </source>
</evidence>